<accession>A0ABU1S1R2</accession>
<evidence type="ECO:0000256" key="1">
    <source>
        <dbReference type="SAM" id="Phobius"/>
    </source>
</evidence>
<keyword evidence="1" id="KW-0812">Transmembrane</keyword>
<protein>
    <submittedName>
        <fullName evidence="2">Uncharacterized protein</fullName>
    </submittedName>
</protein>
<dbReference type="EMBL" id="JAVDTX010000003">
    <property type="protein sequence ID" value="MDR6844961.1"/>
    <property type="molecule type" value="Genomic_DNA"/>
</dbReference>
<feature type="transmembrane region" description="Helical" evidence="1">
    <location>
        <begin position="6"/>
        <end position="23"/>
    </location>
</feature>
<reference evidence="2 3" key="1">
    <citation type="submission" date="2023-07" db="EMBL/GenBank/DDBJ databases">
        <title>Sorghum-associated microbial communities from plants grown in Nebraska, USA.</title>
        <authorList>
            <person name="Schachtman D."/>
        </authorList>
    </citation>
    <scope>NUCLEOTIDE SEQUENCE [LARGE SCALE GENOMIC DNA]</scope>
    <source>
        <strain evidence="2 3">BE124</strain>
    </source>
</reference>
<keyword evidence="1" id="KW-0472">Membrane</keyword>
<name>A0ABU1S1R2_9FLAO</name>
<gene>
    <name evidence="2" type="ORF">J2W95_001660</name>
</gene>
<proteinExistence type="predicted"/>
<evidence type="ECO:0000313" key="3">
    <source>
        <dbReference type="Proteomes" id="UP001261871"/>
    </source>
</evidence>
<evidence type="ECO:0000313" key="2">
    <source>
        <dbReference type="EMBL" id="MDR6844961.1"/>
    </source>
</evidence>
<dbReference type="Proteomes" id="UP001261871">
    <property type="component" value="Unassembled WGS sequence"/>
</dbReference>
<comment type="caution">
    <text evidence="2">The sequence shown here is derived from an EMBL/GenBank/DDBJ whole genome shotgun (WGS) entry which is preliminary data.</text>
</comment>
<keyword evidence="1" id="KW-1133">Transmembrane helix</keyword>
<keyword evidence="3" id="KW-1185">Reference proteome</keyword>
<organism evidence="2 3">
    <name type="scientific">Flavobacterium granuli</name>
    <dbReference type="NCBI Taxonomy" id="280093"/>
    <lineage>
        <taxon>Bacteria</taxon>
        <taxon>Pseudomonadati</taxon>
        <taxon>Bacteroidota</taxon>
        <taxon>Flavobacteriia</taxon>
        <taxon>Flavobacteriales</taxon>
        <taxon>Flavobacteriaceae</taxon>
        <taxon>Flavobacterium</taxon>
    </lineage>
</organism>
<sequence>MAIAMPITISMAMTIVNLITISIEMPTLMTK</sequence>